<dbReference type="Proteomes" id="UP001583186">
    <property type="component" value="Unassembled WGS sequence"/>
</dbReference>
<accession>A0ABR3YML8</accession>
<gene>
    <name evidence="5" type="ORF">Sste5346_008845</name>
</gene>
<evidence type="ECO:0000256" key="1">
    <source>
        <dbReference type="ARBA" id="ARBA00010928"/>
    </source>
</evidence>
<dbReference type="Gene3D" id="3.40.50.720">
    <property type="entry name" value="NAD(P)-binding Rossmann-like Domain"/>
    <property type="match status" value="1"/>
</dbReference>
<evidence type="ECO:0000259" key="4">
    <source>
        <dbReference type="Pfam" id="PF02894"/>
    </source>
</evidence>
<evidence type="ECO:0000256" key="2">
    <source>
        <dbReference type="ARBA" id="ARBA00023002"/>
    </source>
</evidence>
<dbReference type="SUPFAM" id="SSF55347">
    <property type="entry name" value="Glyceraldehyde-3-phosphate dehydrogenase-like, C-terminal domain"/>
    <property type="match status" value="1"/>
</dbReference>
<reference evidence="5 6" key="1">
    <citation type="journal article" date="2024" name="IMA Fungus">
        <title>IMA Genome - F19 : A genome assembly and annotation guide to empower mycologists, including annotated draft genome sequences of Ceratocystis pirilliformis, Diaporthe australafricana, Fusarium ophioides, Paecilomyces lecythidis, and Sporothrix stenoceras.</title>
        <authorList>
            <person name="Aylward J."/>
            <person name="Wilson A.M."/>
            <person name="Visagie C.M."/>
            <person name="Spraker J."/>
            <person name="Barnes I."/>
            <person name="Buitendag C."/>
            <person name="Ceriani C."/>
            <person name="Del Mar Angel L."/>
            <person name="du Plessis D."/>
            <person name="Fuchs T."/>
            <person name="Gasser K."/>
            <person name="Kramer D."/>
            <person name="Li W."/>
            <person name="Munsamy K."/>
            <person name="Piso A."/>
            <person name="Price J.L."/>
            <person name="Sonnekus B."/>
            <person name="Thomas C."/>
            <person name="van der Nest A."/>
            <person name="van Dijk A."/>
            <person name="van Heerden A."/>
            <person name="van Vuuren N."/>
            <person name="Yilmaz N."/>
            <person name="Duong T.A."/>
            <person name="van der Merwe N.A."/>
            <person name="Wingfield M.J."/>
            <person name="Wingfield B.D."/>
        </authorList>
    </citation>
    <scope>NUCLEOTIDE SEQUENCE [LARGE SCALE GENOMIC DNA]</scope>
    <source>
        <strain evidence="5 6">CMW 5346</strain>
    </source>
</reference>
<feature type="domain" description="Gfo/Idh/MocA-like oxidoreductase N-terminal" evidence="3">
    <location>
        <begin position="5"/>
        <end position="123"/>
    </location>
</feature>
<dbReference type="InterPro" id="IPR036291">
    <property type="entry name" value="NAD(P)-bd_dom_sf"/>
</dbReference>
<dbReference type="Pfam" id="PF02894">
    <property type="entry name" value="GFO_IDH_MocA_C"/>
    <property type="match status" value="1"/>
</dbReference>
<evidence type="ECO:0000313" key="5">
    <source>
        <dbReference type="EMBL" id="KAL1889596.1"/>
    </source>
</evidence>
<dbReference type="InterPro" id="IPR051317">
    <property type="entry name" value="Gfo/Idh/MocA_oxidoreduct"/>
</dbReference>
<dbReference type="PANTHER" id="PTHR43708:SF5">
    <property type="entry name" value="CONSERVED EXPRESSED OXIDOREDUCTASE (EUROFUNG)-RELATED"/>
    <property type="match status" value="1"/>
</dbReference>
<dbReference type="SUPFAM" id="SSF51735">
    <property type="entry name" value="NAD(P)-binding Rossmann-fold domains"/>
    <property type="match status" value="1"/>
</dbReference>
<feature type="domain" description="Gfo/Idh/MocA-like oxidoreductase C-terminal" evidence="4">
    <location>
        <begin position="138"/>
        <end position="368"/>
    </location>
</feature>
<evidence type="ECO:0000259" key="3">
    <source>
        <dbReference type="Pfam" id="PF01408"/>
    </source>
</evidence>
<dbReference type="InterPro" id="IPR000683">
    <property type="entry name" value="Gfo/Idh/MocA-like_OxRdtase_N"/>
</dbReference>
<name>A0ABR3YML8_9PEZI</name>
<evidence type="ECO:0008006" key="7">
    <source>
        <dbReference type="Google" id="ProtNLM"/>
    </source>
</evidence>
<protein>
    <recommendedName>
        <fullName evidence="7">NAD binding Rossmann fold oxidoreductase</fullName>
    </recommendedName>
</protein>
<dbReference type="PANTHER" id="PTHR43708">
    <property type="entry name" value="CONSERVED EXPRESSED OXIDOREDUCTASE (EUROFUNG)"/>
    <property type="match status" value="1"/>
</dbReference>
<comment type="caution">
    <text evidence="5">The sequence shown here is derived from an EMBL/GenBank/DDBJ whole genome shotgun (WGS) entry which is preliminary data.</text>
</comment>
<dbReference type="InterPro" id="IPR004104">
    <property type="entry name" value="Gfo/Idh/MocA-like_OxRdtase_C"/>
</dbReference>
<keyword evidence="2" id="KW-0560">Oxidoreductase</keyword>
<dbReference type="Pfam" id="PF01408">
    <property type="entry name" value="GFO_IDH_MocA"/>
    <property type="match status" value="1"/>
</dbReference>
<dbReference type="EMBL" id="JAWCUI010000072">
    <property type="protein sequence ID" value="KAL1889596.1"/>
    <property type="molecule type" value="Genomic_DNA"/>
</dbReference>
<dbReference type="Gene3D" id="3.30.360.10">
    <property type="entry name" value="Dihydrodipicolinate Reductase, domain 2"/>
    <property type="match status" value="1"/>
</dbReference>
<keyword evidence="6" id="KW-1185">Reference proteome</keyword>
<proteinExistence type="inferred from homology"/>
<organism evidence="5 6">
    <name type="scientific">Sporothrix stenoceras</name>
    <dbReference type="NCBI Taxonomy" id="5173"/>
    <lineage>
        <taxon>Eukaryota</taxon>
        <taxon>Fungi</taxon>
        <taxon>Dikarya</taxon>
        <taxon>Ascomycota</taxon>
        <taxon>Pezizomycotina</taxon>
        <taxon>Sordariomycetes</taxon>
        <taxon>Sordariomycetidae</taxon>
        <taxon>Ophiostomatales</taxon>
        <taxon>Ophiostomataceae</taxon>
        <taxon>Sporothrix</taxon>
    </lineage>
</organism>
<evidence type="ECO:0000313" key="6">
    <source>
        <dbReference type="Proteomes" id="UP001583186"/>
    </source>
</evidence>
<sequence length="374" mass="41883">MPAPIKTAILGTGIALNHLHWPLLRSLPDMFEVTTIMERKMAGVAKALCGDGVKVVATLDEVINSDVEVIVVATSDGSHYEIIKKIFNAGKQHVFSEKPLTYHSPQSEELEALAKAKGKILGVFQCRRWDGDYLTIKKLKEENKLGAITNYEVFYDFYRPADVAVEGAAPPEGVVHWKDDPSQNGGGIYAVGTHTIDQVYCLFGIPDKILGRVWSVRGNGVQDSFDAYFMYPPQPGTHIPLFVRATTNLMSPLEPQPKFMIRATKGGYVKHYEDDQWFALDRGEVNSDTYGTELKERWGTATLVQPDGSFKNEIIPTERGDYRQVYREMAEAVWANDPSKNTVQVSSTIQVTRMIEQALKSSQEGRWMVKGKDY</sequence>
<comment type="similarity">
    <text evidence="1">Belongs to the Gfo/Idh/MocA family.</text>
</comment>